<sequence length="67" mass="7799">MPSDAAVQAYWKNLYPELKPKQLERLSKNVAAIIIPADVHRKLSATYDLSERVKEVTFLPTSEVRWW</sequence>
<reference evidence="1 2" key="1">
    <citation type="submission" date="2014-03" db="EMBL/GenBank/DDBJ databases">
        <title>Draft Genome of Photorhabdus luminescens BA1, an Egyptian Isolate.</title>
        <authorList>
            <person name="Ghazal S."/>
            <person name="Hurst S.G.IV."/>
            <person name="Morris K."/>
            <person name="Thomas K."/>
            <person name="Tisa L.S."/>
        </authorList>
    </citation>
    <scope>NUCLEOTIDE SEQUENCE [LARGE SCALE GENOMIC DNA]</scope>
    <source>
        <strain evidence="1 2">BA1</strain>
    </source>
</reference>
<gene>
    <name evidence="1" type="ORF">BA1DRAFT_00439</name>
</gene>
<proteinExistence type="predicted"/>
<evidence type="ECO:0000313" key="2">
    <source>
        <dbReference type="Proteomes" id="UP000023464"/>
    </source>
</evidence>
<name>A0A022PRH2_9GAMM</name>
<evidence type="ECO:0000313" key="1">
    <source>
        <dbReference type="EMBL" id="EYU16925.1"/>
    </source>
</evidence>
<dbReference type="RefSeq" id="WP_036775758.1">
    <property type="nucleotide sequence ID" value="NZ_CAWLTM010000111.1"/>
</dbReference>
<dbReference type="EMBL" id="JFGV01000004">
    <property type="protein sequence ID" value="EYU16925.1"/>
    <property type="molecule type" value="Genomic_DNA"/>
</dbReference>
<dbReference type="Proteomes" id="UP000023464">
    <property type="component" value="Unassembled WGS sequence"/>
</dbReference>
<organism evidence="1 2">
    <name type="scientific">Photorhabdus aegyptia</name>
    <dbReference type="NCBI Taxonomy" id="2805098"/>
    <lineage>
        <taxon>Bacteria</taxon>
        <taxon>Pseudomonadati</taxon>
        <taxon>Pseudomonadota</taxon>
        <taxon>Gammaproteobacteria</taxon>
        <taxon>Enterobacterales</taxon>
        <taxon>Morganellaceae</taxon>
        <taxon>Photorhabdus</taxon>
    </lineage>
</organism>
<keyword evidence="2" id="KW-1185">Reference proteome</keyword>
<dbReference type="PATRIC" id="fig|1393736.3.peg.444"/>
<protein>
    <submittedName>
        <fullName evidence="1">Uncharacterized protein</fullName>
    </submittedName>
</protein>
<dbReference type="AlphaFoldDB" id="A0A022PRH2"/>
<comment type="caution">
    <text evidence="1">The sequence shown here is derived from an EMBL/GenBank/DDBJ whole genome shotgun (WGS) entry which is preliminary data.</text>
</comment>
<accession>A0A022PRH2</accession>